<dbReference type="GO" id="GO:0004930">
    <property type="term" value="F:G protein-coupled receptor activity"/>
    <property type="evidence" value="ECO:0007669"/>
    <property type="project" value="UniProtKB-KW"/>
</dbReference>
<dbReference type="Gene3D" id="1.20.1070.10">
    <property type="entry name" value="Rhodopsin 7-helix transmembrane proteins"/>
    <property type="match status" value="1"/>
</dbReference>
<dbReference type="AlphaFoldDB" id="A0A6P8J3H3"/>
<dbReference type="Proteomes" id="UP000515163">
    <property type="component" value="Unplaced"/>
</dbReference>
<evidence type="ECO:0000313" key="12">
    <source>
        <dbReference type="Proteomes" id="UP000515163"/>
    </source>
</evidence>
<keyword evidence="3 10" id="KW-0812">Transmembrane</keyword>
<dbReference type="InterPro" id="IPR000276">
    <property type="entry name" value="GPCR_Rhodpsn"/>
</dbReference>
<keyword evidence="5" id="KW-0297">G-protein coupled receptor</keyword>
<keyword evidence="4 10" id="KW-1133">Transmembrane helix</keyword>
<dbReference type="CDD" id="cd00637">
    <property type="entry name" value="7tm_classA_rhodopsin-like"/>
    <property type="match status" value="1"/>
</dbReference>
<dbReference type="SUPFAM" id="SSF81321">
    <property type="entry name" value="Family A G protein-coupled receptor-like"/>
    <property type="match status" value="1"/>
</dbReference>
<protein>
    <submittedName>
        <fullName evidence="13 14">Histamine H2 receptor-like</fullName>
    </submittedName>
</protein>
<feature type="transmembrane region" description="Helical" evidence="10">
    <location>
        <begin position="237"/>
        <end position="260"/>
    </location>
</feature>
<keyword evidence="12" id="KW-1185">Reference proteome</keyword>
<proteinExistence type="predicted"/>
<evidence type="ECO:0000259" key="11">
    <source>
        <dbReference type="PROSITE" id="PS50262"/>
    </source>
</evidence>
<evidence type="ECO:0000256" key="1">
    <source>
        <dbReference type="ARBA" id="ARBA00004651"/>
    </source>
</evidence>
<accession>A0A6P8J3H3</accession>
<evidence type="ECO:0000256" key="7">
    <source>
        <dbReference type="ARBA" id="ARBA00023170"/>
    </source>
</evidence>
<evidence type="ECO:0000256" key="5">
    <source>
        <dbReference type="ARBA" id="ARBA00023040"/>
    </source>
</evidence>
<dbReference type="GO" id="GO:0005886">
    <property type="term" value="C:plasma membrane"/>
    <property type="evidence" value="ECO:0007669"/>
    <property type="project" value="UniProtKB-SubCell"/>
</dbReference>
<keyword evidence="9" id="KW-0807">Transducer</keyword>
<gene>
    <name evidence="13 14" type="primary">LOC116308309</name>
</gene>
<dbReference type="Pfam" id="PF00001">
    <property type="entry name" value="7tm_1"/>
    <property type="match status" value="1"/>
</dbReference>
<feature type="transmembrane region" description="Helical" evidence="10">
    <location>
        <begin position="34"/>
        <end position="59"/>
    </location>
</feature>
<evidence type="ECO:0000256" key="8">
    <source>
        <dbReference type="ARBA" id="ARBA00023180"/>
    </source>
</evidence>
<comment type="subcellular location">
    <subcellularLocation>
        <location evidence="1">Cell membrane</location>
        <topology evidence="1">Multi-pass membrane protein</topology>
    </subcellularLocation>
</comment>
<keyword evidence="7" id="KW-0675">Receptor</keyword>
<evidence type="ECO:0000256" key="3">
    <source>
        <dbReference type="ARBA" id="ARBA00022692"/>
    </source>
</evidence>
<reference evidence="13 14" key="1">
    <citation type="submission" date="2025-04" db="UniProtKB">
        <authorList>
            <consortium name="RefSeq"/>
        </authorList>
    </citation>
    <scope>IDENTIFICATION</scope>
    <source>
        <tissue evidence="13 14">Tentacle</tissue>
    </source>
</reference>
<dbReference type="InterPro" id="IPR017452">
    <property type="entry name" value="GPCR_Rhodpsn_7TM"/>
</dbReference>
<sequence>MNNSTFELPTWTVAPTTSSQDYGTCIETLRSVPFLILVSLTALSSILAVVGNASILWAVHKNKSLRNVSNNLIVSLCLSDLITGLLVSPLSIAMATLLRHEEEHERLESFLFFFLGVVLINTTLTLSTVSVDRYIAIVFPLRYKELVTQRKSVCILIGTWTFAVVTPSPRLVFLQEHLEQIIFGSIVIALSIPLVITVYCYFKILKVAQKQAVCPVTSGLNVAYYTLKNKKTTITMAMILGLFTVVYTPLFGFAALALSGHQVCHVHEAGDWLWPTFVVCASAALNPLVYGIRNMMIRNALKKIFIDIFKREQVDKNRARNLVMHR</sequence>
<dbReference type="PRINTS" id="PR00237">
    <property type="entry name" value="GPCRRHODOPSN"/>
</dbReference>
<dbReference type="GeneID" id="116308309"/>
<feature type="domain" description="G-protein coupled receptors family 1 profile" evidence="11">
    <location>
        <begin position="51"/>
        <end position="290"/>
    </location>
</feature>
<dbReference type="SMART" id="SM01381">
    <property type="entry name" value="7TM_GPCR_Srsx"/>
    <property type="match status" value="1"/>
</dbReference>
<feature type="transmembrane region" description="Helical" evidence="10">
    <location>
        <begin position="181"/>
        <end position="202"/>
    </location>
</feature>
<feature type="transmembrane region" description="Helical" evidence="10">
    <location>
        <begin position="110"/>
        <end position="131"/>
    </location>
</feature>
<keyword evidence="2" id="KW-1003">Cell membrane</keyword>
<evidence type="ECO:0000256" key="4">
    <source>
        <dbReference type="ARBA" id="ARBA00022989"/>
    </source>
</evidence>
<dbReference type="RefSeq" id="XP_031574560.1">
    <property type="nucleotide sequence ID" value="XM_031718700.1"/>
</dbReference>
<name>A0A6P8J3H3_ACTTE</name>
<dbReference type="PROSITE" id="PS50262">
    <property type="entry name" value="G_PROTEIN_RECEP_F1_2"/>
    <property type="match status" value="1"/>
</dbReference>
<evidence type="ECO:0000256" key="6">
    <source>
        <dbReference type="ARBA" id="ARBA00023136"/>
    </source>
</evidence>
<keyword evidence="8" id="KW-0325">Glycoprotein</keyword>
<dbReference type="RefSeq" id="XP_031574561.1">
    <property type="nucleotide sequence ID" value="XM_031718701.1"/>
</dbReference>
<evidence type="ECO:0000313" key="14">
    <source>
        <dbReference type="RefSeq" id="XP_031574561.1"/>
    </source>
</evidence>
<feature type="transmembrane region" description="Helical" evidence="10">
    <location>
        <begin position="71"/>
        <end position="98"/>
    </location>
</feature>
<dbReference type="OrthoDB" id="5967704at2759"/>
<feature type="transmembrane region" description="Helical" evidence="10">
    <location>
        <begin position="272"/>
        <end position="292"/>
    </location>
</feature>
<evidence type="ECO:0000256" key="9">
    <source>
        <dbReference type="ARBA" id="ARBA00023224"/>
    </source>
</evidence>
<evidence type="ECO:0000313" key="13">
    <source>
        <dbReference type="RefSeq" id="XP_031574560.1"/>
    </source>
</evidence>
<organism evidence="12 14">
    <name type="scientific">Actinia tenebrosa</name>
    <name type="common">Australian red waratah sea anemone</name>
    <dbReference type="NCBI Taxonomy" id="6105"/>
    <lineage>
        <taxon>Eukaryota</taxon>
        <taxon>Metazoa</taxon>
        <taxon>Cnidaria</taxon>
        <taxon>Anthozoa</taxon>
        <taxon>Hexacorallia</taxon>
        <taxon>Actiniaria</taxon>
        <taxon>Actiniidae</taxon>
        <taxon>Actinia</taxon>
    </lineage>
</organism>
<dbReference type="PANTHER" id="PTHR24246:SF27">
    <property type="entry name" value="ADENOSINE RECEPTOR, ISOFORM A"/>
    <property type="match status" value="1"/>
</dbReference>
<dbReference type="KEGG" id="aten:116308309"/>
<evidence type="ECO:0000256" key="2">
    <source>
        <dbReference type="ARBA" id="ARBA00022475"/>
    </source>
</evidence>
<dbReference type="PANTHER" id="PTHR24246">
    <property type="entry name" value="OLFACTORY RECEPTOR AND ADENOSINE RECEPTOR"/>
    <property type="match status" value="1"/>
</dbReference>
<evidence type="ECO:0000256" key="10">
    <source>
        <dbReference type="SAM" id="Phobius"/>
    </source>
</evidence>
<feature type="transmembrane region" description="Helical" evidence="10">
    <location>
        <begin position="152"/>
        <end position="169"/>
    </location>
</feature>
<keyword evidence="6 10" id="KW-0472">Membrane</keyword>